<dbReference type="AlphaFoldDB" id="A0A0F5IJR4"/>
<comment type="caution">
    <text evidence="1">The sequence shown here is derived from an EMBL/GenBank/DDBJ whole genome shotgun (WGS) entry which is preliminary data.</text>
</comment>
<accession>A0A0F5IJR4</accession>
<dbReference type="EMBL" id="AQHW01000031">
    <property type="protein sequence ID" value="KKB45733.1"/>
    <property type="molecule type" value="Genomic_DNA"/>
</dbReference>
<organism evidence="1 2">
    <name type="scientific">Parabacteroides gordonii MS-1 = DSM 23371</name>
    <dbReference type="NCBI Taxonomy" id="1203610"/>
    <lineage>
        <taxon>Bacteria</taxon>
        <taxon>Pseudomonadati</taxon>
        <taxon>Bacteroidota</taxon>
        <taxon>Bacteroidia</taxon>
        <taxon>Bacteroidales</taxon>
        <taxon>Tannerellaceae</taxon>
        <taxon>Parabacteroides</taxon>
    </lineage>
</organism>
<keyword evidence="2" id="KW-1185">Reference proteome</keyword>
<gene>
    <name evidence="1" type="ORF">HMPREF1536_05373</name>
</gene>
<dbReference type="HOGENOM" id="CLU_3101779_0_0_10"/>
<dbReference type="Proteomes" id="UP000033035">
    <property type="component" value="Unassembled WGS sequence"/>
</dbReference>
<reference evidence="1 2" key="1">
    <citation type="submission" date="2013-04" db="EMBL/GenBank/DDBJ databases">
        <title>The Genome Sequence of Parabacteroides gordonii DSM 23371.</title>
        <authorList>
            <consortium name="The Broad Institute Genomics Platform"/>
            <person name="Earl A."/>
            <person name="Ward D."/>
            <person name="Feldgarden M."/>
            <person name="Gevers D."/>
            <person name="Martens E."/>
            <person name="Sakamoto M."/>
            <person name="Benno Y."/>
            <person name="Suzuki N."/>
            <person name="Matsunaga N."/>
            <person name="Koshihara K."/>
            <person name="Seki M."/>
            <person name="Komiya H."/>
            <person name="Walker B."/>
            <person name="Young S."/>
            <person name="Zeng Q."/>
            <person name="Gargeya S."/>
            <person name="Fitzgerald M."/>
            <person name="Haas B."/>
            <person name="Abouelleil A."/>
            <person name="Allen A.W."/>
            <person name="Alvarado L."/>
            <person name="Arachchi H.M."/>
            <person name="Berlin A.M."/>
            <person name="Chapman S.B."/>
            <person name="Gainer-Dewar J."/>
            <person name="Goldberg J."/>
            <person name="Griggs A."/>
            <person name="Gujja S."/>
            <person name="Hansen M."/>
            <person name="Howarth C."/>
            <person name="Imamovic A."/>
            <person name="Ireland A."/>
            <person name="Larimer J."/>
            <person name="McCowan C."/>
            <person name="Murphy C."/>
            <person name="Pearson M."/>
            <person name="Poon T.W."/>
            <person name="Priest M."/>
            <person name="Roberts A."/>
            <person name="Saif S."/>
            <person name="Shea T."/>
            <person name="Sisk P."/>
            <person name="Sykes S."/>
            <person name="Wortman J."/>
            <person name="Nusbaum C."/>
            <person name="Birren B."/>
        </authorList>
    </citation>
    <scope>NUCLEOTIDE SEQUENCE [LARGE SCALE GENOMIC DNA]</scope>
    <source>
        <strain evidence="1 2">MS-1</strain>
    </source>
</reference>
<sequence length="51" mass="5938">MKGNLVSISPETYANSPYLPYRPDVRDYFHSGTASKVYLKILFFLSFICRM</sequence>
<protein>
    <submittedName>
        <fullName evidence="1">Uncharacterized protein</fullName>
    </submittedName>
</protein>
<name>A0A0F5IJR4_9BACT</name>
<proteinExistence type="predicted"/>
<evidence type="ECO:0000313" key="2">
    <source>
        <dbReference type="Proteomes" id="UP000033035"/>
    </source>
</evidence>
<evidence type="ECO:0000313" key="1">
    <source>
        <dbReference type="EMBL" id="KKB45733.1"/>
    </source>
</evidence>